<keyword evidence="1" id="KW-0732">Signal</keyword>
<sequence length="250" mass="26202" precursor="true">MNLRKISYFVLGLMFLVSSEPANAGKILFTSDFDGNSGAAVLPDNTDNTTGSSTVTINDWSLDSTVSTISDLTAISTGDSGTLGGFAQLGGGDRPYANPDNLYLSRNHNTDSDRSTSQRGYSLDFTLDSDQELIELTVVSGHTNNTALQDQAFASDLVFELSGGSLASSITGVSTEDYGTLPDYHEVTFDLSGVALGAGTYTLDVYQTNMPGGGAYAMYNGITLEAVPEPGTLCLAVGLVVCGIGLVKRR</sequence>
<dbReference type="EMBL" id="CP036278">
    <property type="protein sequence ID" value="QDU56998.1"/>
    <property type="molecule type" value="Genomic_DNA"/>
</dbReference>
<feature type="signal peptide" evidence="1">
    <location>
        <begin position="1"/>
        <end position="24"/>
    </location>
</feature>
<name>A0A518AQJ8_9BACT</name>
<keyword evidence="3" id="KW-1185">Reference proteome</keyword>
<dbReference type="KEGG" id="amuc:Pan181_32100"/>
<dbReference type="Proteomes" id="UP000315750">
    <property type="component" value="Chromosome"/>
</dbReference>
<feature type="chain" id="PRO_5022169474" description="PEP-CTERM protein-sorting domain-containing protein" evidence="1">
    <location>
        <begin position="25"/>
        <end position="250"/>
    </location>
</feature>
<evidence type="ECO:0008006" key="4">
    <source>
        <dbReference type="Google" id="ProtNLM"/>
    </source>
</evidence>
<reference evidence="2 3" key="1">
    <citation type="submission" date="2019-02" db="EMBL/GenBank/DDBJ databases">
        <title>Deep-cultivation of Planctomycetes and their phenomic and genomic characterization uncovers novel biology.</title>
        <authorList>
            <person name="Wiegand S."/>
            <person name="Jogler M."/>
            <person name="Boedeker C."/>
            <person name="Pinto D."/>
            <person name="Vollmers J."/>
            <person name="Rivas-Marin E."/>
            <person name="Kohn T."/>
            <person name="Peeters S.H."/>
            <person name="Heuer A."/>
            <person name="Rast P."/>
            <person name="Oberbeckmann S."/>
            <person name="Bunk B."/>
            <person name="Jeske O."/>
            <person name="Meyerdierks A."/>
            <person name="Storesund J.E."/>
            <person name="Kallscheuer N."/>
            <person name="Luecker S."/>
            <person name="Lage O.M."/>
            <person name="Pohl T."/>
            <person name="Merkel B.J."/>
            <person name="Hornburger P."/>
            <person name="Mueller R.-W."/>
            <person name="Bruemmer F."/>
            <person name="Labrenz M."/>
            <person name="Spormann A.M."/>
            <person name="Op den Camp H."/>
            <person name="Overmann J."/>
            <person name="Amann R."/>
            <person name="Jetten M.S.M."/>
            <person name="Mascher T."/>
            <person name="Medema M.H."/>
            <person name="Devos D.P."/>
            <person name="Kaster A.-K."/>
            <person name="Ovreas L."/>
            <person name="Rohde M."/>
            <person name="Galperin M.Y."/>
            <person name="Jogler C."/>
        </authorList>
    </citation>
    <scope>NUCLEOTIDE SEQUENCE [LARGE SCALE GENOMIC DNA]</scope>
    <source>
        <strain evidence="2 3">Pan181</strain>
    </source>
</reference>
<proteinExistence type="predicted"/>
<organism evidence="2 3">
    <name type="scientific">Aeoliella mucimassa</name>
    <dbReference type="NCBI Taxonomy" id="2527972"/>
    <lineage>
        <taxon>Bacteria</taxon>
        <taxon>Pseudomonadati</taxon>
        <taxon>Planctomycetota</taxon>
        <taxon>Planctomycetia</taxon>
        <taxon>Pirellulales</taxon>
        <taxon>Lacipirellulaceae</taxon>
        <taxon>Aeoliella</taxon>
    </lineage>
</organism>
<evidence type="ECO:0000256" key="1">
    <source>
        <dbReference type="SAM" id="SignalP"/>
    </source>
</evidence>
<accession>A0A518AQJ8</accession>
<dbReference type="OrthoDB" id="9906416at2"/>
<evidence type="ECO:0000313" key="2">
    <source>
        <dbReference type="EMBL" id="QDU56998.1"/>
    </source>
</evidence>
<evidence type="ECO:0000313" key="3">
    <source>
        <dbReference type="Proteomes" id="UP000315750"/>
    </source>
</evidence>
<dbReference type="AlphaFoldDB" id="A0A518AQJ8"/>
<protein>
    <recommendedName>
        <fullName evidence="4">PEP-CTERM protein-sorting domain-containing protein</fullName>
    </recommendedName>
</protein>
<dbReference type="RefSeq" id="WP_145247861.1">
    <property type="nucleotide sequence ID" value="NZ_CP036278.1"/>
</dbReference>
<gene>
    <name evidence="2" type="ORF">Pan181_32100</name>
</gene>